<organism evidence="2 3">
    <name type="scientific">Sinocyclocheilus rhinocerous</name>
    <dbReference type="NCBI Taxonomy" id="307959"/>
    <lineage>
        <taxon>Eukaryota</taxon>
        <taxon>Metazoa</taxon>
        <taxon>Chordata</taxon>
        <taxon>Craniata</taxon>
        <taxon>Vertebrata</taxon>
        <taxon>Euteleostomi</taxon>
        <taxon>Actinopterygii</taxon>
        <taxon>Neopterygii</taxon>
        <taxon>Teleostei</taxon>
        <taxon>Ostariophysi</taxon>
        <taxon>Cypriniformes</taxon>
        <taxon>Cyprinidae</taxon>
        <taxon>Cyprininae</taxon>
        <taxon>Sinocyclocheilus</taxon>
    </lineage>
</organism>
<dbReference type="SUPFAM" id="SSF48484">
    <property type="entry name" value="Lipoxigenase"/>
    <property type="match status" value="1"/>
</dbReference>
<evidence type="ECO:0000313" key="2">
    <source>
        <dbReference type="Ensembl" id="ENSSRHP00000021355.1"/>
    </source>
</evidence>
<dbReference type="InterPro" id="IPR036226">
    <property type="entry name" value="LipOase_C_sf"/>
</dbReference>
<accession>A0A673H4C7</accession>
<dbReference type="AlphaFoldDB" id="A0A673H4C7"/>
<dbReference type="Ensembl" id="ENSSRHT00000022024.1">
    <property type="protein sequence ID" value="ENSSRHP00000021355.1"/>
    <property type="gene ID" value="ENSSRHG00000011361.1"/>
</dbReference>
<feature type="signal peptide" evidence="1">
    <location>
        <begin position="1"/>
        <end position="18"/>
    </location>
</feature>
<reference evidence="2" key="1">
    <citation type="submission" date="2025-08" db="UniProtKB">
        <authorList>
            <consortium name="Ensembl"/>
        </authorList>
    </citation>
    <scope>IDENTIFICATION</scope>
</reference>
<name>A0A673H4C7_9TELE</name>
<evidence type="ECO:0000256" key="1">
    <source>
        <dbReference type="SAM" id="SignalP"/>
    </source>
</evidence>
<dbReference type="Gene3D" id="1.20.245.10">
    <property type="entry name" value="Lipoxygenase-1, Domain 5"/>
    <property type="match status" value="1"/>
</dbReference>
<proteinExistence type="predicted"/>
<keyword evidence="1" id="KW-0732">Signal</keyword>
<feature type="chain" id="PRO_5025588303" evidence="1">
    <location>
        <begin position="19"/>
        <end position="98"/>
    </location>
</feature>
<protein>
    <submittedName>
        <fullName evidence="2">Uncharacterized protein</fullName>
    </submittedName>
</protein>
<keyword evidence="3" id="KW-1185">Reference proteome</keyword>
<dbReference type="Proteomes" id="UP000472270">
    <property type="component" value="Unassembled WGS sequence"/>
</dbReference>
<sequence>MKIFLLKNLIWIIYFIYSIFSPHLPPPTSKGISVFWLLSKPSLDLVSVSYSTDWIPLFFFAHTCKSLQILSNLLCRNNGLQVPYTYMCPDNISNSVSI</sequence>
<reference evidence="2" key="2">
    <citation type="submission" date="2025-09" db="UniProtKB">
        <authorList>
            <consortium name="Ensembl"/>
        </authorList>
    </citation>
    <scope>IDENTIFICATION</scope>
</reference>
<evidence type="ECO:0000313" key="3">
    <source>
        <dbReference type="Proteomes" id="UP000472270"/>
    </source>
</evidence>